<organism evidence="1 2">
    <name type="scientific">Streptomyces alanosinicus</name>
    <dbReference type="NCBI Taxonomy" id="68171"/>
    <lineage>
        <taxon>Bacteria</taxon>
        <taxon>Bacillati</taxon>
        <taxon>Actinomycetota</taxon>
        <taxon>Actinomycetes</taxon>
        <taxon>Kitasatosporales</taxon>
        <taxon>Streptomycetaceae</taxon>
        <taxon>Streptomyces</taxon>
    </lineage>
</organism>
<dbReference type="AlphaFoldDB" id="A0A918YGW4"/>
<keyword evidence="2" id="KW-1185">Reference proteome</keyword>
<dbReference type="RefSeq" id="WP_189952477.1">
    <property type="nucleotide sequence ID" value="NZ_BMVG01000005.1"/>
</dbReference>
<comment type="caution">
    <text evidence="1">The sequence shown here is derived from an EMBL/GenBank/DDBJ whole genome shotgun (WGS) entry which is preliminary data.</text>
</comment>
<name>A0A918YGW4_9ACTN</name>
<dbReference type="Proteomes" id="UP000655443">
    <property type="component" value="Unassembled WGS sequence"/>
</dbReference>
<reference evidence="1" key="1">
    <citation type="journal article" date="2014" name="Int. J. Syst. Evol. Microbiol.">
        <title>Complete genome sequence of Corynebacterium casei LMG S-19264T (=DSM 44701T), isolated from a smear-ripened cheese.</title>
        <authorList>
            <consortium name="US DOE Joint Genome Institute (JGI-PGF)"/>
            <person name="Walter F."/>
            <person name="Albersmeier A."/>
            <person name="Kalinowski J."/>
            <person name="Ruckert C."/>
        </authorList>
    </citation>
    <scope>NUCLEOTIDE SEQUENCE</scope>
    <source>
        <strain evidence="1">JCM 4714</strain>
    </source>
</reference>
<proteinExistence type="predicted"/>
<gene>
    <name evidence="1" type="ORF">GCM10010339_30370</name>
</gene>
<protein>
    <submittedName>
        <fullName evidence="1">Uncharacterized protein</fullName>
    </submittedName>
</protein>
<reference evidence="1" key="2">
    <citation type="submission" date="2020-09" db="EMBL/GenBank/DDBJ databases">
        <authorList>
            <person name="Sun Q."/>
            <person name="Ohkuma M."/>
        </authorList>
    </citation>
    <scope>NUCLEOTIDE SEQUENCE</scope>
    <source>
        <strain evidence="1">JCM 4714</strain>
    </source>
</reference>
<dbReference type="EMBL" id="BMVG01000005">
    <property type="protein sequence ID" value="GHE03340.1"/>
    <property type="molecule type" value="Genomic_DNA"/>
</dbReference>
<evidence type="ECO:0000313" key="2">
    <source>
        <dbReference type="Proteomes" id="UP000655443"/>
    </source>
</evidence>
<evidence type="ECO:0000313" key="1">
    <source>
        <dbReference type="EMBL" id="GHE03340.1"/>
    </source>
</evidence>
<sequence length="61" mass="6707">MIHVYFGLDVDVCPAASDGHSVAGYRFRIPYDVPETPTAQAAWRSCERCLGMFYFGYPGGG</sequence>
<accession>A0A918YGW4</accession>